<sequence length="1345" mass="151878">MNTNMSSKETSSGSTPTQKGVRLTQVELHRDDTNTDIDIIAIHGLDTTSRDTWTWRDSKDLKNEAKWVNWLHPGMLPDQVARVRIFTCDWPADLHQPRDMVPKALDECSRSLLEGIHVELYKDNARRDRPIVFIASCFGGIILARALVLADFKDSNYHQFRIAVRGIVFLSTPFRGTSFQDIAAWAEPGLRVRAFLKGKALSKLLGSVKGPTFDLQELVRSFTRLCQDEEHPCNVFTFSEQKVTSLPHKAFPWLPPLFRQNKPLVGDFEGTLDIVREPTSLDRSHLLMNKFHSPECPDYKKVAGKISEIVEKIRVGSPLERADAWIRDKHYTGNRLKIERLSGELLLMDRCYINLSIVEMSEQEAGRPKEEKASPFSMWSRRWVSTSSETTQVELATLFDLRKGREGQPIKPRKILIRGRAGVGKTTLCKKIIFEFTQGTWAGWSKLFDRILWVPLRNLKLDERRRSPKYNLEDLFNHEYFSLPKDMPELAKALYEAVETKSDRTLFLLDGLDEVSQDLTGDAAMSRFLNTLLKQPNVIITSRPSGTLPADIPIDLELETMGFYPDQVKDYIERAFSDSTGNIDCQKTNEVQSFIKGHWLIGGLVQVPIQLDALCYTWDDLDQGTAPDTMTGMYKAIELNLWKKDAVRMSKKHNEEFVTSSQIGSSDVEAIVEHEICFLENLAFNGLVNELIEFSEQYLKSMPKMSRETILLRKTLPCLSFLRTSDARNRSYHFIHLTFQEYFAARYFVRQWRTGKSLEYLSLDSQTHVDTYPVKFLQTHKYTAQYEIMWRFVTGLLDATSHEKQFLDMLDQEPLDLLGPAHQRLVMQCLSEVSRNSTSRPGLEQRLAKWFLFESKVYKNERLAREVEAPDAALVAALSHALDEEKVVLLGAIKSRQTITPNLAKQVACLLNNGNYELQKAAAAVLEVQAKTVATVRENADLGVQQAADNAAEFIPNNLSRKENLEALAANINNADAGVRSAAFRALGDQASLPERMLEAVAAKLEDADADVREVVIQVLGEQASLPERMLEAVAAKLKDANAHVLYAAVMALEKQASLSERMLEAVAAKLEDEDAYVRRGAVRTLGNQASLPERMLEAVAAKLKDADVYVQQSAVKTLGKQASLPKRMLEAVATKLEGAEAYVRSAAIRALGEQTSLPEKMLEAVAAKLEDADAYVQRVAILALGKQASLPERMLEAMATFLEDDSGVTRREAEGALRRHESFYRNLFGGPYAVSLYNLFLQMSFYERQVWYIDDGHLCVNTPEKTLRIPDRNQQGGFKAWINEVRPKGLPPIGGGSSELGCSSEILEQRALCTQMKYDAFAPTPPFKCDLLSLYMYIVQDFHR</sequence>
<dbReference type="RefSeq" id="XP_014175982.1">
    <property type="nucleotide sequence ID" value="XM_014320507.1"/>
</dbReference>
<dbReference type="GeneID" id="25980297"/>
<protein>
    <submittedName>
        <fullName evidence="4">Nacht nucleoside triphosphatase</fullName>
    </submittedName>
</protein>
<dbReference type="PANTHER" id="PTHR46312:SF2">
    <property type="entry name" value="NUCLEOTIDE-BINDING OLIGOMERIZATION DOMAIN-CONTAINING PROTEIN 2-LIKE"/>
    <property type="match status" value="1"/>
</dbReference>
<dbReference type="InterPro" id="IPR007111">
    <property type="entry name" value="NACHT_NTPase"/>
</dbReference>
<dbReference type="OrthoDB" id="427518at2759"/>
<dbReference type="InterPro" id="IPR029058">
    <property type="entry name" value="AB_hydrolase_fold"/>
</dbReference>
<dbReference type="InParanoid" id="F0X6P0"/>
<feature type="domain" description="NACHT" evidence="3">
    <location>
        <begin position="413"/>
        <end position="548"/>
    </location>
</feature>
<dbReference type="PROSITE" id="PS50837">
    <property type="entry name" value="NACHT"/>
    <property type="match status" value="1"/>
</dbReference>
<dbReference type="Gene3D" id="3.40.50.1820">
    <property type="entry name" value="alpha/beta hydrolase"/>
    <property type="match status" value="1"/>
</dbReference>
<dbReference type="Pfam" id="PF23238">
    <property type="entry name" value="DUF7068"/>
    <property type="match status" value="1"/>
</dbReference>
<evidence type="ECO:0000256" key="2">
    <source>
        <dbReference type="SAM" id="Phobius"/>
    </source>
</evidence>
<dbReference type="SUPFAM" id="SSF53474">
    <property type="entry name" value="alpha/beta-Hydrolases"/>
    <property type="match status" value="1"/>
</dbReference>
<keyword evidence="2" id="KW-1133">Transmembrane helix</keyword>
<keyword evidence="2" id="KW-0472">Membrane</keyword>
<dbReference type="Gene3D" id="1.25.10.10">
    <property type="entry name" value="Leucine-rich Repeat Variant"/>
    <property type="match status" value="2"/>
</dbReference>
<keyword evidence="2" id="KW-0812">Transmembrane</keyword>
<dbReference type="HOGENOM" id="CLU_003175_1_0_1"/>
<keyword evidence="5" id="KW-1185">Reference proteome</keyword>
<dbReference type="Pfam" id="PF05729">
    <property type="entry name" value="NACHT"/>
    <property type="match status" value="1"/>
</dbReference>
<dbReference type="EMBL" id="GL629729">
    <property type="protein sequence ID" value="EFX06500.1"/>
    <property type="molecule type" value="Genomic_DNA"/>
</dbReference>
<dbReference type="Gene3D" id="3.40.50.300">
    <property type="entry name" value="P-loop containing nucleotide triphosphate hydrolases"/>
    <property type="match status" value="1"/>
</dbReference>
<dbReference type="Proteomes" id="UP000007796">
    <property type="component" value="Unassembled WGS sequence"/>
</dbReference>
<dbReference type="InterPro" id="IPR027417">
    <property type="entry name" value="P-loop_NTPase"/>
</dbReference>
<dbReference type="SUPFAM" id="SSF52540">
    <property type="entry name" value="P-loop containing nucleoside triphosphate hydrolases"/>
    <property type="match status" value="1"/>
</dbReference>
<dbReference type="Pfam" id="PF13646">
    <property type="entry name" value="HEAT_2"/>
    <property type="match status" value="1"/>
</dbReference>
<dbReference type="InterPro" id="IPR055496">
    <property type="entry name" value="DUF7068"/>
</dbReference>
<dbReference type="SMART" id="SM00382">
    <property type="entry name" value="AAA"/>
    <property type="match status" value="1"/>
</dbReference>
<dbReference type="PANTHER" id="PTHR46312">
    <property type="entry name" value="NACHT DOMAIN-CONTAINING PROTEIN"/>
    <property type="match status" value="1"/>
</dbReference>
<dbReference type="eggNOG" id="KOG2029">
    <property type="taxonomic scope" value="Eukaryota"/>
</dbReference>
<dbReference type="STRING" id="655863.F0X6P0"/>
<gene>
    <name evidence="4" type="ORF">CMQ_6821</name>
</gene>
<proteinExistence type="predicted"/>
<evidence type="ECO:0000313" key="5">
    <source>
        <dbReference type="Proteomes" id="UP000007796"/>
    </source>
</evidence>
<dbReference type="SUPFAM" id="SSF48371">
    <property type="entry name" value="ARM repeat"/>
    <property type="match status" value="1"/>
</dbReference>
<name>F0X6P0_GROCL</name>
<evidence type="ECO:0000313" key="4">
    <source>
        <dbReference type="EMBL" id="EFX06500.1"/>
    </source>
</evidence>
<accession>F0X6P0</accession>
<feature type="transmembrane region" description="Helical" evidence="2">
    <location>
        <begin position="131"/>
        <end position="150"/>
    </location>
</feature>
<feature type="compositionally biased region" description="Polar residues" evidence="1">
    <location>
        <begin position="1"/>
        <end position="18"/>
    </location>
</feature>
<organism evidence="5">
    <name type="scientific">Grosmannia clavigera (strain kw1407 / UAMH 11150)</name>
    <name type="common">Blue stain fungus</name>
    <name type="synonym">Graphiocladiella clavigera</name>
    <dbReference type="NCBI Taxonomy" id="655863"/>
    <lineage>
        <taxon>Eukaryota</taxon>
        <taxon>Fungi</taxon>
        <taxon>Dikarya</taxon>
        <taxon>Ascomycota</taxon>
        <taxon>Pezizomycotina</taxon>
        <taxon>Sordariomycetes</taxon>
        <taxon>Sordariomycetidae</taxon>
        <taxon>Ophiostomatales</taxon>
        <taxon>Ophiostomataceae</taxon>
        <taxon>Leptographium</taxon>
    </lineage>
</organism>
<evidence type="ECO:0000259" key="3">
    <source>
        <dbReference type="PROSITE" id="PS50837"/>
    </source>
</evidence>
<reference evidence="4 5" key="1">
    <citation type="journal article" date="2011" name="Proc. Natl. Acad. Sci. U.S.A.">
        <title>Genome and transcriptome analyses of the mountain pine beetle-fungal symbiont Grosmannia clavigera, a lodgepole pine pathogen.</title>
        <authorList>
            <person name="DiGuistini S."/>
            <person name="Wang Y."/>
            <person name="Liao N.Y."/>
            <person name="Taylor G."/>
            <person name="Tanguay P."/>
            <person name="Feau N."/>
            <person name="Henrissat B."/>
            <person name="Chan S.K."/>
            <person name="Hesse-Orce U."/>
            <person name="Alamouti S.M."/>
            <person name="Tsui C.K.M."/>
            <person name="Docking R.T."/>
            <person name="Levasseur A."/>
            <person name="Haridas S."/>
            <person name="Robertson G."/>
            <person name="Birol I."/>
            <person name="Holt R.A."/>
            <person name="Marra M.A."/>
            <person name="Hamelin R.C."/>
            <person name="Hirst M."/>
            <person name="Jones S.J.M."/>
            <person name="Bohlmann J."/>
            <person name="Breuil C."/>
        </authorList>
    </citation>
    <scope>NUCLEOTIDE SEQUENCE [LARGE SCALE GENOMIC DNA]</scope>
    <source>
        <strain evidence="5">kw1407 / UAMH 11150</strain>
    </source>
</reference>
<dbReference type="InterPro" id="IPR003593">
    <property type="entry name" value="AAA+_ATPase"/>
</dbReference>
<dbReference type="InterPro" id="IPR011989">
    <property type="entry name" value="ARM-like"/>
</dbReference>
<evidence type="ECO:0000256" key="1">
    <source>
        <dbReference type="SAM" id="MobiDB-lite"/>
    </source>
</evidence>
<dbReference type="InterPro" id="IPR016024">
    <property type="entry name" value="ARM-type_fold"/>
</dbReference>
<feature type="region of interest" description="Disordered" evidence="1">
    <location>
        <begin position="1"/>
        <end position="20"/>
    </location>
</feature>